<sequence length="60" mass="6430">MASISTPTSAPTSPESPHPDLLAVFVQRTTGMFGSGTIGCRLESSRNDFWAPISFIDTWG</sequence>
<dbReference type="AlphaFoldDB" id="A0A915PBN3"/>
<accession>A0A915PBN3</accession>
<evidence type="ECO:0000313" key="1">
    <source>
        <dbReference type="Proteomes" id="UP000887581"/>
    </source>
</evidence>
<protein>
    <submittedName>
        <fullName evidence="2">Uncharacterized protein</fullName>
    </submittedName>
</protein>
<proteinExistence type="predicted"/>
<dbReference type="WBParaSite" id="sdigi.contig1.g101.t1">
    <property type="protein sequence ID" value="sdigi.contig1.g101.t1"/>
    <property type="gene ID" value="sdigi.contig1.g101"/>
</dbReference>
<name>A0A915PBN3_9BILA</name>
<organism evidence="1 2">
    <name type="scientific">Setaria digitata</name>
    <dbReference type="NCBI Taxonomy" id="48799"/>
    <lineage>
        <taxon>Eukaryota</taxon>
        <taxon>Metazoa</taxon>
        <taxon>Ecdysozoa</taxon>
        <taxon>Nematoda</taxon>
        <taxon>Chromadorea</taxon>
        <taxon>Rhabditida</taxon>
        <taxon>Spirurina</taxon>
        <taxon>Spiruromorpha</taxon>
        <taxon>Filarioidea</taxon>
        <taxon>Setariidae</taxon>
        <taxon>Setaria</taxon>
    </lineage>
</organism>
<reference evidence="2" key="1">
    <citation type="submission" date="2022-11" db="UniProtKB">
        <authorList>
            <consortium name="WormBaseParasite"/>
        </authorList>
    </citation>
    <scope>IDENTIFICATION</scope>
</reference>
<keyword evidence="1" id="KW-1185">Reference proteome</keyword>
<evidence type="ECO:0000313" key="2">
    <source>
        <dbReference type="WBParaSite" id="sdigi.contig1.g101.t1"/>
    </source>
</evidence>
<dbReference type="Proteomes" id="UP000887581">
    <property type="component" value="Unplaced"/>
</dbReference>